<keyword evidence="5" id="KW-0949">S-adenosyl-L-methionine</keyword>
<name>A0ABN8ICH0_9NEOP</name>
<dbReference type="PANTHER" id="PTHR12133">
    <property type="entry name" value="TRNA (ADENINE(58)-N(1))-METHYLTRANSFERASE"/>
    <property type="match status" value="1"/>
</dbReference>
<dbReference type="EC" id="2.1.1.220" evidence="2"/>
<dbReference type="Gene3D" id="3.10.330.20">
    <property type="match status" value="1"/>
</dbReference>
<evidence type="ECO:0000256" key="1">
    <source>
        <dbReference type="ARBA" id="ARBA00004123"/>
    </source>
</evidence>
<evidence type="ECO:0000313" key="10">
    <source>
        <dbReference type="EMBL" id="CAH2054637.1"/>
    </source>
</evidence>
<evidence type="ECO:0000256" key="5">
    <source>
        <dbReference type="ARBA" id="ARBA00022691"/>
    </source>
</evidence>
<evidence type="ECO:0000313" key="11">
    <source>
        <dbReference type="Proteomes" id="UP000837857"/>
    </source>
</evidence>
<keyword evidence="3" id="KW-0489">Methyltransferase</keyword>
<comment type="subcellular location">
    <subcellularLocation>
        <location evidence="1">Nucleus</location>
    </subcellularLocation>
</comment>
<evidence type="ECO:0000256" key="3">
    <source>
        <dbReference type="ARBA" id="ARBA00022603"/>
    </source>
</evidence>
<sequence length="336" mass="37452">MSFRNYKEKIDEGDTVILYLSNNLYALEVTPEIKNKRGDLVENVYQTPFGALKVRNLIGADYGSRVELSKGWGHILQPTPELWSQTLPHRTQIIYTPDISMILLQLDLVPGSIVIEAGTGSGSLTHALIRRVRPHGHVYTFDFHEHRANVAREEFQEHGLADFVTTQHRDVLEDGFGADLNGKADAVFLDLPRPWDGVIHAVAAMKAQGGRFCSFSPCIEQVQRTCLSLKEHGFQDISTMEVLQTELKVTKRNVPVRDLSFLKHKSSESPVEEKPSSEKTYVVATWPTSTTGHTGYLTVATLPPMFIRKKTAPAKQIEANLTEVTNEAMAVDVAAT</sequence>
<evidence type="ECO:0000256" key="6">
    <source>
        <dbReference type="ARBA" id="ARBA00022694"/>
    </source>
</evidence>
<dbReference type="Proteomes" id="UP000837857">
    <property type="component" value="Chromosome 21"/>
</dbReference>
<feature type="non-terminal residue" evidence="10">
    <location>
        <position position="1"/>
    </location>
</feature>
<accession>A0ABN8ICH0</accession>
<dbReference type="EMBL" id="OW152833">
    <property type="protein sequence ID" value="CAH2054637.1"/>
    <property type="molecule type" value="Genomic_DNA"/>
</dbReference>
<reference evidence="10" key="1">
    <citation type="submission" date="2022-03" db="EMBL/GenBank/DDBJ databases">
        <authorList>
            <person name="Martin H S."/>
        </authorList>
    </citation>
    <scope>NUCLEOTIDE SEQUENCE</scope>
</reference>
<dbReference type="SUPFAM" id="SSF53335">
    <property type="entry name" value="S-adenosyl-L-methionine-dependent methyltransferases"/>
    <property type="match status" value="1"/>
</dbReference>
<gene>
    <name evidence="10" type="ORF">IPOD504_LOCUS8715</name>
</gene>
<dbReference type="Pfam" id="PF08704">
    <property type="entry name" value="GCD14"/>
    <property type="match status" value="1"/>
</dbReference>
<dbReference type="CDD" id="cd02440">
    <property type="entry name" value="AdoMet_MTases"/>
    <property type="match status" value="1"/>
</dbReference>
<keyword evidence="4" id="KW-0808">Transferase</keyword>
<evidence type="ECO:0000256" key="4">
    <source>
        <dbReference type="ARBA" id="ARBA00022679"/>
    </source>
</evidence>
<comment type="catalytic activity">
    <reaction evidence="8">
        <text>an adenosine in mRNA + S-adenosyl-L-methionine = an N(1)-methyladenosine in mRNA + S-adenosyl-L-homocysteine + H(+)</text>
        <dbReference type="Rhea" id="RHEA:55392"/>
        <dbReference type="Rhea" id="RHEA-COMP:12414"/>
        <dbReference type="Rhea" id="RHEA-COMP:12415"/>
        <dbReference type="ChEBI" id="CHEBI:15378"/>
        <dbReference type="ChEBI" id="CHEBI:57856"/>
        <dbReference type="ChEBI" id="CHEBI:59789"/>
        <dbReference type="ChEBI" id="CHEBI:74411"/>
        <dbReference type="ChEBI" id="CHEBI:74491"/>
    </reaction>
</comment>
<keyword evidence="11" id="KW-1185">Reference proteome</keyword>
<dbReference type="Gene3D" id="3.40.50.150">
    <property type="entry name" value="Vaccinia Virus protein VP39"/>
    <property type="match status" value="1"/>
</dbReference>
<evidence type="ECO:0000259" key="9">
    <source>
        <dbReference type="Pfam" id="PF08704"/>
    </source>
</evidence>
<protein>
    <recommendedName>
        <fullName evidence="2">tRNA (adenine(58)-N(1))-methyltransferase</fullName>
        <ecNumber evidence="2">2.1.1.220</ecNumber>
    </recommendedName>
</protein>
<dbReference type="PROSITE" id="PS51620">
    <property type="entry name" value="SAM_TRM61"/>
    <property type="match status" value="1"/>
</dbReference>
<keyword evidence="7" id="KW-0539">Nucleus</keyword>
<dbReference type="InterPro" id="IPR049470">
    <property type="entry name" value="TRM61_C"/>
</dbReference>
<dbReference type="InterPro" id="IPR014816">
    <property type="entry name" value="tRNA_MeTrfase_Gcd14"/>
</dbReference>
<dbReference type="InterPro" id="IPR029063">
    <property type="entry name" value="SAM-dependent_MTases_sf"/>
</dbReference>
<dbReference type="PANTHER" id="PTHR12133:SF2">
    <property type="entry name" value="TRNA (ADENINE(58)-N(1))-METHYLTRANSFERASE CATALYTIC SUBUNIT TRMT61A"/>
    <property type="match status" value="1"/>
</dbReference>
<feature type="domain" description="tRNA (adenine(58)-N(1))-methyltransferase catalytic subunit TRM61 C-terminal" evidence="9">
    <location>
        <begin position="71"/>
        <end position="301"/>
    </location>
</feature>
<proteinExistence type="predicted"/>
<organism evidence="10 11">
    <name type="scientific">Iphiclides podalirius</name>
    <name type="common">scarce swallowtail</name>
    <dbReference type="NCBI Taxonomy" id="110791"/>
    <lineage>
        <taxon>Eukaryota</taxon>
        <taxon>Metazoa</taxon>
        <taxon>Ecdysozoa</taxon>
        <taxon>Arthropoda</taxon>
        <taxon>Hexapoda</taxon>
        <taxon>Insecta</taxon>
        <taxon>Pterygota</taxon>
        <taxon>Neoptera</taxon>
        <taxon>Endopterygota</taxon>
        <taxon>Lepidoptera</taxon>
        <taxon>Glossata</taxon>
        <taxon>Ditrysia</taxon>
        <taxon>Papilionoidea</taxon>
        <taxon>Papilionidae</taxon>
        <taxon>Papilioninae</taxon>
        <taxon>Iphiclides</taxon>
    </lineage>
</organism>
<evidence type="ECO:0000256" key="8">
    <source>
        <dbReference type="ARBA" id="ARBA00048481"/>
    </source>
</evidence>
<evidence type="ECO:0000256" key="7">
    <source>
        <dbReference type="ARBA" id="ARBA00023242"/>
    </source>
</evidence>
<keyword evidence="6" id="KW-0819">tRNA processing</keyword>
<evidence type="ECO:0000256" key="2">
    <source>
        <dbReference type="ARBA" id="ARBA00012796"/>
    </source>
</evidence>